<dbReference type="InterPro" id="IPR050178">
    <property type="entry name" value="AspA/AstE_fam"/>
</dbReference>
<dbReference type="Gene3D" id="3.40.630.10">
    <property type="entry name" value="Zn peptidases"/>
    <property type="match status" value="1"/>
</dbReference>
<comment type="cofactor">
    <cofactor evidence="1">
        <name>Zn(2+)</name>
        <dbReference type="ChEBI" id="CHEBI:29105"/>
    </cofactor>
</comment>
<dbReference type="Proteomes" id="UP000019442">
    <property type="component" value="Chromosome"/>
</dbReference>
<dbReference type="GO" id="GO:0046872">
    <property type="term" value="F:metal ion binding"/>
    <property type="evidence" value="ECO:0007669"/>
    <property type="project" value="UniProtKB-KW"/>
</dbReference>
<keyword evidence="7" id="KW-1185">Reference proteome</keyword>
<dbReference type="HOGENOM" id="CLU_803962_0_0_6"/>
<keyword evidence="4" id="KW-0862">Zinc</keyword>
<dbReference type="PATRIC" id="fig|1354791.3.peg.2798"/>
<dbReference type="GO" id="GO:0016788">
    <property type="term" value="F:hydrolase activity, acting on ester bonds"/>
    <property type="evidence" value="ECO:0007669"/>
    <property type="project" value="InterPro"/>
</dbReference>
<evidence type="ECO:0000313" key="7">
    <source>
        <dbReference type="Proteomes" id="UP000019442"/>
    </source>
</evidence>
<dbReference type="AlphaFoldDB" id="W8KLY5"/>
<feature type="domain" description="Succinylglutamate desuccinylase/Aspartoacylase catalytic" evidence="5">
    <location>
        <begin position="18"/>
        <end position="141"/>
    </location>
</feature>
<evidence type="ECO:0000256" key="4">
    <source>
        <dbReference type="ARBA" id="ARBA00022833"/>
    </source>
</evidence>
<sequence>MKQPSALKSITYHGLETGPRLIVLGAVHGNETCGTQAIHRMMQELDAGQRELARGTLTFVPITNPLAWQLEQRNGERNLNRNFRLTDTPEDFEDRIANRLGPLLQAHDVLLDLHSFHTGGEPFVMLGPRNNDSELEYFQQAEAEQALARCLGVRRMVEGWLDTYARGVARRLRNPNASLRAQMLSTDPGYGIGTTEFMRAHGGYAVTLECGQHDDPNAPEVAYQAIINTLAHLQLLDLPAPTPRQDVEVLQLVEVIDRDHPEDRFTRSWGSFDPVQAGDEIGHRHTGEPVVAPCDGFIVFPNPNALPGNEWFYRAELSDRF</sequence>
<evidence type="ECO:0000256" key="1">
    <source>
        <dbReference type="ARBA" id="ARBA00001947"/>
    </source>
</evidence>
<accession>W8KLY5</accession>
<reference evidence="6 7" key="1">
    <citation type="journal article" date="2014" name="J Genomics">
        <title>Draft Genome Sequence of the Extremely Halophilic Phototrophic Purple Sulfur Bacterium Halorhodospira halochloris.</title>
        <authorList>
            <person name="Singh K.S."/>
            <person name="Kirksey J."/>
            <person name="Hoff W.D."/>
            <person name="Deole R."/>
        </authorList>
    </citation>
    <scope>NUCLEOTIDE SEQUENCE [LARGE SCALE GENOMIC DNA]</scope>
    <source>
        <strain evidence="6 7">A</strain>
    </source>
</reference>
<proteinExistence type="predicted"/>
<gene>
    <name evidence="6" type="ORF">M911_00930</name>
</gene>
<keyword evidence="3" id="KW-0378">Hydrolase</keyword>
<organism evidence="6 7">
    <name type="scientific">Ectothiorhodospira haloalkaliphila</name>
    <dbReference type="NCBI Taxonomy" id="421628"/>
    <lineage>
        <taxon>Bacteria</taxon>
        <taxon>Pseudomonadati</taxon>
        <taxon>Pseudomonadota</taxon>
        <taxon>Gammaproteobacteria</taxon>
        <taxon>Chromatiales</taxon>
        <taxon>Ectothiorhodospiraceae</taxon>
        <taxon>Ectothiorhodospira</taxon>
    </lineage>
</organism>
<dbReference type="EMBL" id="CP007268">
    <property type="protein sequence ID" value="AHK77997.1"/>
    <property type="molecule type" value="Genomic_DNA"/>
</dbReference>
<evidence type="ECO:0000256" key="2">
    <source>
        <dbReference type="ARBA" id="ARBA00022723"/>
    </source>
</evidence>
<dbReference type="Pfam" id="PF24827">
    <property type="entry name" value="AstE_AspA_cat"/>
    <property type="match status" value="1"/>
</dbReference>
<dbReference type="GO" id="GO:0005829">
    <property type="term" value="C:cytosol"/>
    <property type="evidence" value="ECO:0007669"/>
    <property type="project" value="TreeGrafter"/>
</dbReference>
<dbReference type="OrthoDB" id="9774976at2"/>
<reference evidence="7" key="2">
    <citation type="submission" date="2014-02" db="EMBL/GenBank/DDBJ databases">
        <title>Draft Genome Sequence of extremely halophilic bacteria Halorhodospira halochloris.</title>
        <authorList>
            <person name="Singh K.S."/>
        </authorList>
    </citation>
    <scope>NUCLEOTIDE SEQUENCE [LARGE SCALE GENOMIC DNA]</scope>
    <source>
        <strain evidence="7">A</strain>
    </source>
</reference>
<dbReference type="KEGG" id="hhc:M911_00930"/>
<evidence type="ECO:0000259" key="5">
    <source>
        <dbReference type="Pfam" id="PF24827"/>
    </source>
</evidence>
<evidence type="ECO:0000313" key="6">
    <source>
        <dbReference type="EMBL" id="AHK77997.1"/>
    </source>
</evidence>
<dbReference type="InterPro" id="IPR055438">
    <property type="entry name" value="AstE_AspA_cat"/>
</dbReference>
<dbReference type="PANTHER" id="PTHR15162">
    <property type="entry name" value="ASPARTOACYLASE"/>
    <property type="match status" value="1"/>
</dbReference>
<keyword evidence="2" id="KW-0479">Metal-binding</keyword>
<dbReference type="PANTHER" id="PTHR15162:SF7">
    <property type="entry name" value="SUCCINYLGLUTAMATE DESUCCINYLASE"/>
    <property type="match status" value="1"/>
</dbReference>
<dbReference type="SUPFAM" id="SSF53187">
    <property type="entry name" value="Zn-dependent exopeptidases"/>
    <property type="match status" value="1"/>
</dbReference>
<name>W8KLY5_9GAMM</name>
<protein>
    <submittedName>
        <fullName evidence="6">Succinylglutamate desuccinylase</fullName>
    </submittedName>
</protein>
<evidence type="ECO:0000256" key="3">
    <source>
        <dbReference type="ARBA" id="ARBA00022801"/>
    </source>
</evidence>
<dbReference type="RefSeq" id="WP_025280308.1">
    <property type="nucleotide sequence ID" value="NZ_CP007268.1"/>
</dbReference>